<dbReference type="InterPro" id="IPR003399">
    <property type="entry name" value="Mce/MlaD"/>
</dbReference>
<dbReference type="InterPro" id="IPR052336">
    <property type="entry name" value="MlaD_Phospholipid_Transporter"/>
</dbReference>
<dbReference type="PANTHER" id="PTHR33371">
    <property type="entry name" value="INTERMEMBRANE PHOSPHOLIPID TRANSPORT SYSTEM BINDING PROTEIN MLAD-RELATED"/>
    <property type="match status" value="1"/>
</dbReference>
<protein>
    <recommendedName>
        <fullName evidence="1">Mce/MlaD domain-containing protein</fullName>
    </recommendedName>
</protein>
<gene>
    <name evidence="2" type="ORF">GCM10011610_30480</name>
</gene>
<proteinExistence type="predicted"/>
<dbReference type="PANTHER" id="PTHR33371:SF4">
    <property type="entry name" value="INTERMEMBRANE PHOSPHOLIPID TRANSPORT SYSTEM BINDING PROTEIN MLAD"/>
    <property type="match status" value="1"/>
</dbReference>
<dbReference type="EMBL" id="BMNE01000003">
    <property type="protein sequence ID" value="GGN80787.1"/>
    <property type="molecule type" value="Genomic_DNA"/>
</dbReference>
<keyword evidence="3" id="KW-1185">Reference proteome</keyword>
<comment type="caution">
    <text evidence="2">The sequence shown here is derived from an EMBL/GenBank/DDBJ whole genome shotgun (WGS) entry which is preliminary data.</text>
</comment>
<evidence type="ECO:0000313" key="3">
    <source>
        <dbReference type="Proteomes" id="UP000658127"/>
    </source>
</evidence>
<feature type="domain" description="Mce/MlaD" evidence="1">
    <location>
        <begin position="48"/>
        <end position="119"/>
    </location>
</feature>
<organism evidence="2 3">
    <name type="scientific">Nocardia rhizosphaerihabitans</name>
    <dbReference type="NCBI Taxonomy" id="1691570"/>
    <lineage>
        <taxon>Bacteria</taxon>
        <taxon>Bacillati</taxon>
        <taxon>Actinomycetota</taxon>
        <taxon>Actinomycetes</taxon>
        <taxon>Mycobacteriales</taxon>
        <taxon>Nocardiaceae</taxon>
        <taxon>Nocardia</taxon>
    </lineage>
</organism>
<dbReference type="Proteomes" id="UP000658127">
    <property type="component" value="Unassembled WGS sequence"/>
</dbReference>
<evidence type="ECO:0000313" key="2">
    <source>
        <dbReference type="EMBL" id="GGN80787.1"/>
    </source>
</evidence>
<dbReference type="Pfam" id="PF02470">
    <property type="entry name" value="MlaD"/>
    <property type="match status" value="1"/>
</dbReference>
<dbReference type="RefSeq" id="WP_189028458.1">
    <property type="nucleotide sequence ID" value="NZ_BMNE01000003.1"/>
</dbReference>
<evidence type="ECO:0000259" key="1">
    <source>
        <dbReference type="Pfam" id="PF02470"/>
    </source>
</evidence>
<accession>A0ABQ2KEG3</accession>
<sequence length="354" mass="37065">MPAFGMPGVAVSPRAARRTGLATAAIVAVGVLVWQFTPAKTDPNLMPVTVLTEKVGSGVQQGTDVRYDGIRIGKVEGIERMNEGGQRLMLKLDRTHSAELTDALTMDYAPGNLFGISEVILKSGKGGTSLDKARTVDLTGANADRTVDATITALLNSLGDLTNDVLTPELTGLLHRLADDTSAFTPLIETIVAVSQAVADTQRLPAPYLLTQYGNTLKGLPSTVDGLVSVLYAPFSNPYLAQPGKVEKFNANVNMLKDDLLSALVATLDTTGKYYSEYTAMLTPILSALAATLPRPEQSDAELGELLRRLNAAFADTPQGPTLQVSVALQGVPGLAGPLAALAGPSALGTEGPR</sequence>
<name>A0ABQ2KEG3_9NOCA</name>
<reference evidence="3" key="1">
    <citation type="journal article" date="2019" name="Int. J. Syst. Evol. Microbiol.">
        <title>The Global Catalogue of Microorganisms (GCM) 10K type strain sequencing project: providing services to taxonomists for standard genome sequencing and annotation.</title>
        <authorList>
            <consortium name="The Broad Institute Genomics Platform"/>
            <consortium name="The Broad Institute Genome Sequencing Center for Infectious Disease"/>
            <person name="Wu L."/>
            <person name="Ma J."/>
        </authorList>
    </citation>
    <scope>NUCLEOTIDE SEQUENCE [LARGE SCALE GENOMIC DNA]</scope>
    <source>
        <strain evidence="3">CGMCC 4.7329</strain>
    </source>
</reference>